<dbReference type="EMBL" id="MU006793">
    <property type="protein sequence ID" value="KAF2637330.1"/>
    <property type="molecule type" value="Genomic_DNA"/>
</dbReference>
<name>A0A6A6RPM9_9PLEO</name>
<protein>
    <submittedName>
        <fullName evidence="5">Uncharacterized protein</fullName>
    </submittedName>
</protein>
<comment type="similarity">
    <text evidence="2">Belongs to the ustYa family.</text>
</comment>
<evidence type="ECO:0000313" key="6">
    <source>
        <dbReference type="Proteomes" id="UP000799753"/>
    </source>
</evidence>
<keyword evidence="4" id="KW-1133">Transmembrane helix</keyword>
<evidence type="ECO:0000256" key="3">
    <source>
        <dbReference type="SAM" id="MobiDB-lite"/>
    </source>
</evidence>
<evidence type="ECO:0000313" key="5">
    <source>
        <dbReference type="EMBL" id="KAF2637330.1"/>
    </source>
</evidence>
<accession>A0A6A6RPM9</accession>
<dbReference type="OrthoDB" id="3687641at2759"/>
<keyword evidence="4" id="KW-0472">Membrane</keyword>
<feature type="compositionally biased region" description="Basic and acidic residues" evidence="3">
    <location>
        <begin position="77"/>
        <end position="91"/>
    </location>
</feature>
<feature type="compositionally biased region" description="Polar residues" evidence="3">
    <location>
        <begin position="24"/>
        <end position="38"/>
    </location>
</feature>
<proteinExistence type="inferred from homology"/>
<dbReference type="InterPro" id="IPR021765">
    <property type="entry name" value="UstYa-like"/>
</dbReference>
<feature type="region of interest" description="Disordered" evidence="3">
    <location>
        <begin position="254"/>
        <end position="279"/>
    </location>
</feature>
<dbReference type="PANTHER" id="PTHR33365:SF4">
    <property type="entry name" value="CYCLOCHLOROTINE BIOSYNTHESIS PROTEIN O"/>
    <property type="match status" value="1"/>
</dbReference>
<feature type="region of interest" description="Disordered" evidence="3">
    <location>
        <begin position="77"/>
        <end position="101"/>
    </location>
</feature>
<dbReference type="AlphaFoldDB" id="A0A6A6RPM9"/>
<feature type="region of interest" description="Disordered" evidence="3">
    <location>
        <begin position="1"/>
        <end position="38"/>
    </location>
</feature>
<evidence type="ECO:0000256" key="1">
    <source>
        <dbReference type="ARBA" id="ARBA00004685"/>
    </source>
</evidence>
<sequence length="355" mass="40919">MQPFLLGPSKRTESSSRMRPATLNPGNLSTDLSPTTQTYLNLPSPYHHSSSTSHQTPHISSSRNAFANFWQRLGYKGQKETDNEMRQTRETESDEIDEGEGYERKPRFKHVTWADNLPTEEKGDGLNRWISLLILLLSFSLLFNLFLLLKGPPLKKSQQSDDKKHPVPHDAFQVQEQDKNYTCYATHEHVFQRHYEYESLEKSYDSLWEGEEVLGKSKGYIHTAFNRPDGETRPARLAMFHQLSCLAKIRTAAQNNGVPHREDSHSRRYSRGSDSGKRKDAVWLPGQEEPEWTHCFDYLKQVLQCHADDTVEISYLRDGAWKSWGFGSRRQCRNRDWLYDVTKCGEGGCEGGPFS</sequence>
<dbReference type="PANTHER" id="PTHR33365">
    <property type="entry name" value="YALI0B05434P"/>
    <property type="match status" value="1"/>
</dbReference>
<organism evidence="5 6">
    <name type="scientific">Massarina eburnea CBS 473.64</name>
    <dbReference type="NCBI Taxonomy" id="1395130"/>
    <lineage>
        <taxon>Eukaryota</taxon>
        <taxon>Fungi</taxon>
        <taxon>Dikarya</taxon>
        <taxon>Ascomycota</taxon>
        <taxon>Pezizomycotina</taxon>
        <taxon>Dothideomycetes</taxon>
        <taxon>Pleosporomycetidae</taxon>
        <taxon>Pleosporales</taxon>
        <taxon>Massarineae</taxon>
        <taxon>Massarinaceae</taxon>
        <taxon>Massarina</taxon>
    </lineage>
</organism>
<gene>
    <name evidence="5" type="ORF">P280DRAFT_100201</name>
</gene>
<comment type="pathway">
    <text evidence="1">Mycotoxin biosynthesis.</text>
</comment>
<dbReference type="Proteomes" id="UP000799753">
    <property type="component" value="Unassembled WGS sequence"/>
</dbReference>
<feature type="transmembrane region" description="Helical" evidence="4">
    <location>
        <begin position="129"/>
        <end position="149"/>
    </location>
</feature>
<reference evidence="5" key="1">
    <citation type="journal article" date="2020" name="Stud. Mycol.">
        <title>101 Dothideomycetes genomes: a test case for predicting lifestyles and emergence of pathogens.</title>
        <authorList>
            <person name="Haridas S."/>
            <person name="Albert R."/>
            <person name="Binder M."/>
            <person name="Bloem J."/>
            <person name="Labutti K."/>
            <person name="Salamov A."/>
            <person name="Andreopoulos B."/>
            <person name="Baker S."/>
            <person name="Barry K."/>
            <person name="Bills G."/>
            <person name="Bluhm B."/>
            <person name="Cannon C."/>
            <person name="Castanera R."/>
            <person name="Culley D."/>
            <person name="Daum C."/>
            <person name="Ezra D."/>
            <person name="Gonzalez J."/>
            <person name="Henrissat B."/>
            <person name="Kuo A."/>
            <person name="Liang C."/>
            <person name="Lipzen A."/>
            <person name="Lutzoni F."/>
            <person name="Magnuson J."/>
            <person name="Mondo S."/>
            <person name="Nolan M."/>
            <person name="Ohm R."/>
            <person name="Pangilinan J."/>
            <person name="Park H.-J."/>
            <person name="Ramirez L."/>
            <person name="Alfaro M."/>
            <person name="Sun H."/>
            <person name="Tritt A."/>
            <person name="Yoshinaga Y."/>
            <person name="Zwiers L.-H."/>
            <person name="Turgeon B."/>
            <person name="Goodwin S."/>
            <person name="Spatafora J."/>
            <person name="Crous P."/>
            <person name="Grigoriev I."/>
        </authorList>
    </citation>
    <scope>NUCLEOTIDE SEQUENCE</scope>
    <source>
        <strain evidence="5">CBS 473.64</strain>
    </source>
</reference>
<dbReference type="Pfam" id="PF11807">
    <property type="entry name" value="UstYa"/>
    <property type="match status" value="1"/>
</dbReference>
<evidence type="ECO:0000256" key="2">
    <source>
        <dbReference type="ARBA" id="ARBA00035112"/>
    </source>
</evidence>
<dbReference type="GO" id="GO:0043386">
    <property type="term" value="P:mycotoxin biosynthetic process"/>
    <property type="evidence" value="ECO:0007669"/>
    <property type="project" value="InterPro"/>
</dbReference>
<keyword evidence="6" id="KW-1185">Reference proteome</keyword>
<keyword evidence="4" id="KW-0812">Transmembrane</keyword>
<evidence type="ECO:0000256" key="4">
    <source>
        <dbReference type="SAM" id="Phobius"/>
    </source>
</evidence>